<keyword evidence="2 4" id="KW-0732">Signal</keyword>
<dbReference type="Pfam" id="PF18962">
    <property type="entry name" value="Por_Secre_tail"/>
    <property type="match status" value="1"/>
</dbReference>
<evidence type="ECO:0000256" key="2">
    <source>
        <dbReference type="ARBA" id="ARBA00022729"/>
    </source>
</evidence>
<dbReference type="InterPro" id="IPR008979">
    <property type="entry name" value="Galactose-bd-like_sf"/>
</dbReference>
<dbReference type="InterPro" id="IPR028974">
    <property type="entry name" value="TSP_type-3_rpt"/>
</dbReference>
<evidence type="ECO:0000313" key="8">
    <source>
        <dbReference type="Proteomes" id="UP000829476"/>
    </source>
</evidence>
<dbReference type="InterPro" id="IPR036116">
    <property type="entry name" value="FN3_sf"/>
</dbReference>
<evidence type="ECO:0000313" key="7">
    <source>
        <dbReference type="EMBL" id="UNY99564.1"/>
    </source>
</evidence>
<evidence type="ECO:0000259" key="6">
    <source>
        <dbReference type="PROSITE" id="PS51829"/>
    </source>
</evidence>
<feature type="domain" description="Fibronectin type-III" evidence="5">
    <location>
        <begin position="762"/>
        <end position="850"/>
    </location>
</feature>
<dbReference type="SUPFAM" id="SSF55486">
    <property type="entry name" value="Metalloproteases ('zincins'), catalytic domain"/>
    <property type="match status" value="1"/>
</dbReference>
<dbReference type="InterPro" id="IPR002884">
    <property type="entry name" value="P_dom"/>
</dbReference>
<dbReference type="PROSITE" id="PS50853">
    <property type="entry name" value="FN3"/>
    <property type="match status" value="1"/>
</dbReference>
<organism evidence="7 8">
    <name type="scientific">Zhouia spongiae</name>
    <dbReference type="NCBI Taxonomy" id="2202721"/>
    <lineage>
        <taxon>Bacteria</taxon>
        <taxon>Pseudomonadati</taxon>
        <taxon>Bacteroidota</taxon>
        <taxon>Flavobacteriia</taxon>
        <taxon>Flavobacteriales</taxon>
        <taxon>Flavobacteriaceae</taxon>
        <taxon>Zhouia</taxon>
    </lineage>
</organism>
<proteinExistence type="predicted"/>
<dbReference type="Gene3D" id="2.60.40.10">
    <property type="entry name" value="Immunoglobulins"/>
    <property type="match status" value="2"/>
</dbReference>
<keyword evidence="8" id="KW-1185">Reference proteome</keyword>
<keyword evidence="3" id="KW-0378">Hydrolase</keyword>
<evidence type="ECO:0000259" key="5">
    <source>
        <dbReference type="PROSITE" id="PS50853"/>
    </source>
</evidence>
<dbReference type="SUPFAM" id="SSF49265">
    <property type="entry name" value="Fibronectin type III"/>
    <property type="match status" value="1"/>
</dbReference>
<evidence type="ECO:0000256" key="4">
    <source>
        <dbReference type="SAM" id="SignalP"/>
    </source>
</evidence>
<dbReference type="InterPro" id="IPR003961">
    <property type="entry name" value="FN3_dom"/>
</dbReference>
<dbReference type="Gene3D" id="3.40.390.10">
    <property type="entry name" value="Collagenase (Catalytic Domain)"/>
    <property type="match status" value="1"/>
</dbReference>
<dbReference type="SUPFAM" id="SSF103647">
    <property type="entry name" value="TSP type-3 repeat"/>
    <property type="match status" value="1"/>
</dbReference>
<dbReference type="NCBIfam" id="TIGR04183">
    <property type="entry name" value="Por_Secre_tail"/>
    <property type="match status" value="1"/>
</dbReference>
<evidence type="ECO:0000256" key="1">
    <source>
        <dbReference type="ARBA" id="ARBA00022670"/>
    </source>
</evidence>
<dbReference type="RefSeq" id="WP_242937937.1">
    <property type="nucleotide sequence ID" value="NZ_CP094326.1"/>
</dbReference>
<dbReference type="InterPro" id="IPR013783">
    <property type="entry name" value="Ig-like_fold"/>
</dbReference>
<gene>
    <name evidence="7" type="ORF">MQE36_04265</name>
</gene>
<accession>A0ABY3YPV0</accession>
<dbReference type="InterPro" id="IPR026444">
    <property type="entry name" value="Secre_tail"/>
</dbReference>
<dbReference type="Gene3D" id="2.60.120.260">
    <property type="entry name" value="Galactose-binding domain-like"/>
    <property type="match status" value="1"/>
</dbReference>
<feature type="domain" description="P/Homo B" evidence="6">
    <location>
        <begin position="844"/>
        <end position="993"/>
    </location>
</feature>
<dbReference type="InterPro" id="IPR024079">
    <property type="entry name" value="MetalloPept_cat_dom_sf"/>
</dbReference>
<keyword evidence="1" id="KW-0645">Protease</keyword>
<protein>
    <submittedName>
        <fullName evidence="7">M12 family metallo-peptidase</fullName>
    </submittedName>
</protein>
<name>A0ABY3YPV0_9FLAO</name>
<dbReference type="PROSITE" id="PS51829">
    <property type="entry name" value="P_HOMO_B"/>
    <property type="match status" value="1"/>
</dbReference>
<dbReference type="CDD" id="cd00063">
    <property type="entry name" value="FN3"/>
    <property type="match status" value="1"/>
</dbReference>
<dbReference type="Pfam" id="PF01483">
    <property type="entry name" value="P_proprotein"/>
    <property type="match status" value="1"/>
</dbReference>
<feature type="signal peptide" evidence="4">
    <location>
        <begin position="1"/>
        <end position="20"/>
    </location>
</feature>
<evidence type="ECO:0000256" key="3">
    <source>
        <dbReference type="ARBA" id="ARBA00022801"/>
    </source>
</evidence>
<dbReference type="Proteomes" id="UP000829476">
    <property type="component" value="Chromosome"/>
</dbReference>
<dbReference type="EMBL" id="CP094326">
    <property type="protein sequence ID" value="UNY99564.1"/>
    <property type="molecule type" value="Genomic_DNA"/>
</dbReference>
<feature type="chain" id="PRO_5045739259" evidence="4">
    <location>
        <begin position="21"/>
        <end position="1259"/>
    </location>
</feature>
<dbReference type="Pfam" id="PF13583">
    <property type="entry name" value="Reprolysin_4"/>
    <property type="match status" value="1"/>
</dbReference>
<sequence>MKKTLLLLFLCLLGYTSILAQDNGTWSYAKEVNPKMVKNIRNYKAYQLNSNNLKKELSNTADRKGLAGGKTRGKIIAFPTGNGSLEKFRVYESAVLSAGLQLKYPHIKSYYGVSTTNKGKTIRISLDDFGFHALVRSEKGISYINPVASEKDLYYIAPKSDFKAPMFQCKTGDEVATQQLKGMVGNREDIVNDGSLRTYRIAIASTGEYSDYHINAAGVSDGTDQEKKSAVLSAMNTTITRVNEIFERDLAVTLEIVADNDKIIYLDADTDPFTNDDGDTLLDEIQSVTDSNIGTENYDIGHVFSTGGGGIAEVASVCTTTKARGVTGSSSPVGDPFDIDFVAHELGHQFGASHTFNNSCNSNRSDNTAVEPGSGTTIMAYAGICPPNVQGASDPYFHAVSIAQIWSNITDGINDCAAVQAIGNNAPVLDPLNNYTIPKGTAFYLEGTASDPDGDELTYSWEQIDNSIVTQPPAPDANEGPAFRVYPPDTSPKRYFPSTSAILSNNLSPQWEVVSNAGRDYNFALLVRDNNVNGGQTAREDTKVTADENSGPFTVTSQTDNTTITGGDAINITWDVANTNIAPINASSVDIFLIIDGDFETLIPLISDTPNDGEENVVLPGNITTSNARIMVQPTNNIFFAVNTASLQIQQSEFVLDFNALSYEECQPNDVIFSFTYNTFAGFNETTNFTASNVPSGLNVDFSNTSATSNGTSIDVTVSGTGNPGKGKHSFTINANASSISKEYPIEIHLYDNTFDNIPLNSPSDGTLEVLTDRKFEWTAIDNTISYEIQYSELEDFSSITETSVVNEPHYIPANLQPGTTYYWRVKPINDCGSGNFSNSFSFSTITLDCLNEINNTPININNQQPSTITSEINITNNGFISDISVDLNITHTYISDLTVSLTSPSGTEITLINEICGNGRNINATFSANGTNIICGTNPSISGLVAPDQALENMVGEPAAGTWTLTVSDAYSLDGGTLNSFGLNICTREDSDQDGIFDPLDECPDTPPNTKVDTKGCPVFSVAANNYTIKTISESCISNNDGSININTVENHNYIATLTGSGGSNSLNFNNGTAFNNLSSGTYQLCFTVEGQPEYEQCFNLTIKQPESLSVLSKVLAEEKLLTLRLDGASLYNIDINGITTQTTENEISLPLAKGYNIIKVYSNKDCQGLYEENIFVPGKVVAHPNPFSHQITLFTGSSNQQTDIMISSLGGNSVYRASRKSDSKGNIPLDLSRLSTGIYLVTLRGEEIITTLKIVKE</sequence>
<dbReference type="SUPFAM" id="SSF49785">
    <property type="entry name" value="Galactose-binding domain-like"/>
    <property type="match status" value="1"/>
</dbReference>
<reference evidence="7 8" key="1">
    <citation type="journal article" date="2018" name="Int. J. Syst. Evol. Microbiol.">
        <title>Zhouia spongiae sp. nov., isolated from a marine sponge.</title>
        <authorList>
            <person name="Zhuang L."/>
            <person name="Lin B."/>
            <person name="Qin F."/>
            <person name="Luo L."/>
        </authorList>
    </citation>
    <scope>NUCLEOTIDE SEQUENCE [LARGE SCALE GENOMIC DNA]</scope>
    <source>
        <strain evidence="7 8">HN-Y44</strain>
    </source>
</reference>